<evidence type="ECO:0000313" key="1">
    <source>
        <dbReference type="EMBL" id="CAK5073477.1"/>
    </source>
</evidence>
<reference evidence="1" key="1">
    <citation type="submission" date="2023-11" db="EMBL/GenBank/DDBJ databases">
        <authorList>
            <person name="Poullet M."/>
        </authorList>
    </citation>
    <scope>NUCLEOTIDE SEQUENCE</scope>
    <source>
        <strain evidence="1">E1834</strain>
    </source>
</reference>
<dbReference type="Proteomes" id="UP001497535">
    <property type="component" value="Unassembled WGS sequence"/>
</dbReference>
<name>A0ACB0Z4Q1_MELEN</name>
<proteinExistence type="predicted"/>
<sequence>MKRNLSLFQKMVSQLVHKNIDFLKLLSKTKSERKRKRLLRHSNTNQLLAIAEICLNIVKSRFHLTTQQKRRLLPYSEFVRCMSRVRSERGARHVINQKGGGVGVFAALLTPILVEVARMIGSASIKEPNFN</sequence>
<organism evidence="1 2">
    <name type="scientific">Meloidogyne enterolobii</name>
    <name type="common">Root-knot nematode worm</name>
    <name type="synonym">Meloidogyne mayaguensis</name>
    <dbReference type="NCBI Taxonomy" id="390850"/>
    <lineage>
        <taxon>Eukaryota</taxon>
        <taxon>Metazoa</taxon>
        <taxon>Ecdysozoa</taxon>
        <taxon>Nematoda</taxon>
        <taxon>Chromadorea</taxon>
        <taxon>Rhabditida</taxon>
        <taxon>Tylenchina</taxon>
        <taxon>Tylenchomorpha</taxon>
        <taxon>Tylenchoidea</taxon>
        <taxon>Meloidogynidae</taxon>
        <taxon>Meloidogyninae</taxon>
        <taxon>Meloidogyne</taxon>
    </lineage>
</organism>
<dbReference type="EMBL" id="CAVMJV010000023">
    <property type="protein sequence ID" value="CAK5073477.1"/>
    <property type="molecule type" value="Genomic_DNA"/>
</dbReference>
<gene>
    <name evidence="1" type="ORF">MENTE1834_LOCUS20148</name>
</gene>
<protein>
    <submittedName>
        <fullName evidence="1">Uncharacterized protein</fullName>
    </submittedName>
</protein>
<keyword evidence="2" id="KW-1185">Reference proteome</keyword>
<comment type="caution">
    <text evidence="1">The sequence shown here is derived from an EMBL/GenBank/DDBJ whole genome shotgun (WGS) entry which is preliminary data.</text>
</comment>
<accession>A0ACB0Z4Q1</accession>
<evidence type="ECO:0000313" key="2">
    <source>
        <dbReference type="Proteomes" id="UP001497535"/>
    </source>
</evidence>